<dbReference type="AlphaFoldDB" id="A0A9P8XU46"/>
<evidence type="ECO:0000313" key="2">
    <source>
        <dbReference type="Proteomes" id="UP000756346"/>
    </source>
</evidence>
<evidence type="ECO:0000313" key="1">
    <source>
        <dbReference type="EMBL" id="KAH7012559.1"/>
    </source>
</evidence>
<accession>A0A9P8XU46</accession>
<protein>
    <submittedName>
        <fullName evidence="1">Uncharacterized protein</fullName>
    </submittedName>
</protein>
<sequence>MGFVQRRPDRGRAIVLVVVGVSSWLGLCQLLRWSREHGVGGVARGELSSEIYRSRRATWDCGHRAEACGASAFCPLRQLRTCPLSTRLSRRPASLGVSNQYSGLMRLHRAFENPSTTLKASDRALARAKVSVSVCGNSTTRSLRWT</sequence>
<comment type="caution">
    <text evidence="1">The sequence shown here is derived from an EMBL/GenBank/DDBJ whole genome shotgun (WGS) entry which is preliminary data.</text>
</comment>
<name>A0A9P8XU46_9PEZI</name>
<dbReference type="RefSeq" id="XP_046004824.1">
    <property type="nucleotide sequence ID" value="XM_046157507.1"/>
</dbReference>
<dbReference type="GeneID" id="70187053"/>
<dbReference type="EMBL" id="JAGTJQ010000014">
    <property type="protein sequence ID" value="KAH7012559.1"/>
    <property type="molecule type" value="Genomic_DNA"/>
</dbReference>
<keyword evidence="2" id="KW-1185">Reference proteome</keyword>
<proteinExistence type="predicted"/>
<dbReference type="Proteomes" id="UP000756346">
    <property type="component" value="Unassembled WGS sequence"/>
</dbReference>
<organism evidence="1 2">
    <name type="scientific">Microdochium trichocladiopsis</name>
    <dbReference type="NCBI Taxonomy" id="1682393"/>
    <lineage>
        <taxon>Eukaryota</taxon>
        <taxon>Fungi</taxon>
        <taxon>Dikarya</taxon>
        <taxon>Ascomycota</taxon>
        <taxon>Pezizomycotina</taxon>
        <taxon>Sordariomycetes</taxon>
        <taxon>Xylariomycetidae</taxon>
        <taxon>Xylariales</taxon>
        <taxon>Microdochiaceae</taxon>
        <taxon>Microdochium</taxon>
    </lineage>
</organism>
<reference evidence="1" key="1">
    <citation type="journal article" date="2021" name="Nat. Commun.">
        <title>Genetic determinants of endophytism in the Arabidopsis root mycobiome.</title>
        <authorList>
            <person name="Mesny F."/>
            <person name="Miyauchi S."/>
            <person name="Thiergart T."/>
            <person name="Pickel B."/>
            <person name="Atanasova L."/>
            <person name="Karlsson M."/>
            <person name="Huettel B."/>
            <person name="Barry K.W."/>
            <person name="Haridas S."/>
            <person name="Chen C."/>
            <person name="Bauer D."/>
            <person name="Andreopoulos W."/>
            <person name="Pangilinan J."/>
            <person name="LaButti K."/>
            <person name="Riley R."/>
            <person name="Lipzen A."/>
            <person name="Clum A."/>
            <person name="Drula E."/>
            <person name="Henrissat B."/>
            <person name="Kohler A."/>
            <person name="Grigoriev I.V."/>
            <person name="Martin F.M."/>
            <person name="Hacquard S."/>
        </authorList>
    </citation>
    <scope>NUCLEOTIDE SEQUENCE</scope>
    <source>
        <strain evidence="1">MPI-CAGE-CH-0230</strain>
    </source>
</reference>
<gene>
    <name evidence="1" type="ORF">B0I36DRAFT_355956</name>
</gene>